<feature type="domain" description="TcmA/NAT10 helicase" evidence="13">
    <location>
        <begin position="358"/>
        <end position="551"/>
    </location>
</feature>
<dbReference type="InterPro" id="IPR027992">
    <property type="entry name" value="tRNA_bind_dom"/>
</dbReference>
<comment type="subcellular location">
    <subcellularLocation>
        <location evidence="1 11">Nucleus</location>
        <location evidence="1 11">Nucleolus</location>
    </subcellularLocation>
</comment>
<feature type="binding site" evidence="11">
    <location>
        <position position="544"/>
    </location>
    <ligand>
        <name>ATP</name>
        <dbReference type="ChEBI" id="CHEBI:30616"/>
    </ligand>
</feature>
<dbReference type="STRING" id="7209.A0A1I7VYS1"/>
<keyword evidence="12" id="KW-0732">Signal</keyword>
<dbReference type="Pfam" id="PF13725">
    <property type="entry name" value="tRNA_bind_2"/>
    <property type="match status" value="1"/>
</dbReference>
<evidence type="ECO:0000256" key="8">
    <source>
        <dbReference type="ARBA" id="ARBA00023315"/>
    </source>
</evidence>
<evidence type="ECO:0000256" key="4">
    <source>
        <dbReference type="ARBA" id="ARBA00022694"/>
    </source>
</evidence>
<comment type="function">
    <text evidence="11">RNA cytidine acetyltransferase with specificity toward both 18S rRNA and tRNAs. Catalyzes the formation of N(4)-acetylcytidine (ac4C) in 18S rRNA. Required for early nucleolar cleavages of precursor rRNA at sites A0, A1 and A2 during 18S rRNA synthesis. Catalyzes the formation of ac4C in serine and leucine tRNAs. Requires a tRNA-binding adapter protein for full tRNA acetyltransferase activity but not for 18S rRNA acetylation.</text>
</comment>
<evidence type="ECO:0000256" key="3">
    <source>
        <dbReference type="ARBA" id="ARBA00022679"/>
    </source>
</evidence>
<keyword evidence="4 11" id="KW-0819">tRNA processing</keyword>
<reference evidence="17" key="1">
    <citation type="submission" date="2012-04" db="EMBL/GenBank/DDBJ databases">
        <title>The Genome Sequence of Loa loa.</title>
        <authorList>
            <consortium name="The Broad Institute Genome Sequencing Platform"/>
            <consortium name="Broad Institute Genome Sequencing Center for Infectious Disease"/>
            <person name="Nutman T.B."/>
            <person name="Fink D.L."/>
            <person name="Russ C."/>
            <person name="Young S."/>
            <person name="Zeng Q."/>
            <person name="Gargeya S."/>
            <person name="Alvarado L."/>
            <person name="Berlin A."/>
            <person name="Chapman S.B."/>
            <person name="Chen Z."/>
            <person name="Freedman E."/>
            <person name="Gellesch M."/>
            <person name="Goldberg J."/>
            <person name="Griggs A."/>
            <person name="Gujja S."/>
            <person name="Heilman E.R."/>
            <person name="Heiman D."/>
            <person name="Howarth C."/>
            <person name="Mehta T."/>
            <person name="Neiman D."/>
            <person name="Pearson M."/>
            <person name="Roberts A."/>
            <person name="Saif S."/>
            <person name="Shea T."/>
            <person name="Shenoy N."/>
            <person name="Sisk P."/>
            <person name="Stolte C."/>
            <person name="Sykes S."/>
            <person name="White J."/>
            <person name="Yandava C."/>
            <person name="Haas B."/>
            <person name="Henn M.R."/>
            <person name="Nusbaum C."/>
            <person name="Birren B."/>
        </authorList>
    </citation>
    <scope>NUCLEOTIDE SEQUENCE [LARGE SCALE GENOMIC DNA]</scope>
</reference>
<evidence type="ECO:0000313" key="18">
    <source>
        <dbReference type="WBParaSite" id="EN70_7697"/>
    </source>
</evidence>
<dbReference type="Pfam" id="PF05127">
    <property type="entry name" value="NAT10_TcmA_helicase"/>
    <property type="match status" value="1"/>
</dbReference>
<comment type="catalytic activity">
    <reaction evidence="11">
        <text>a cytidine in tRNA + acetyl-CoA + ATP + H2O = an N(4)-acetylcytidine in tRNA + ADP + phosphate + CoA + H(+)</text>
        <dbReference type="Rhea" id="RHEA:53876"/>
        <dbReference type="Rhea" id="RHEA-COMP:13670"/>
        <dbReference type="Rhea" id="RHEA-COMP:13671"/>
        <dbReference type="ChEBI" id="CHEBI:15377"/>
        <dbReference type="ChEBI" id="CHEBI:15378"/>
        <dbReference type="ChEBI" id="CHEBI:30616"/>
        <dbReference type="ChEBI" id="CHEBI:43474"/>
        <dbReference type="ChEBI" id="CHEBI:57287"/>
        <dbReference type="ChEBI" id="CHEBI:57288"/>
        <dbReference type="ChEBI" id="CHEBI:74900"/>
        <dbReference type="ChEBI" id="CHEBI:82748"/>
        <dbReference type="ChEBI" id="CHEBI:456216"/>
    </reaction>
</comment>
<dbReference type="InterPro" id="IPR000182">
    <property type="entry name" value="GNAT_dom"/>
</dbReference>
<dbReference type="InterPro" id="IPR033688">
    <property type="entry name" value="NAT10"/>
</dbReference>
<dbReference type="FunFam" id="3.40.50.300:FF:002218">
    <property type="entry name" value="tRNA(Met) cytidine acetyltransferase TmcA"/>
    <property type="match status" value="1"/>
</dbReference>
<keyword evidence="5 11" id="KW-0547">Nucleotide-binding</keyword>
<dbReference type="Gene3D" id="3.40.50.300">
    <property type="entry name" value="P-loop containing nucleotide triphosphate hydrolases"/>
    <property type="match status" value="1"/>
</dbReference>
<sequence length="1136" mass="128881">MTRLRHQSFIIGRQLLVCCTALSFAVVCDRHVCKAELEKGKDLRGLTGTEELRNISNEVLMWCDELLLDSSYSLVLSNMVRTKLDNRIRILIENGVATGHRSLFVIIGDKGKDQVVILHHLLSKATVAARPSVLWCYKKELGFTSHRKKRMKELKKKIRNGRMDIKDNDPFELFISSTHIRYCYYAETHKILGSTFGMLILQDFEAITPNLLARTIETVEGGGLIVLLLKSVNSLKQLYTMAMDVHSRFRTESHSEVVPRFNERFILSLASCRSCVVADDRLNVLPLSSHVLKIEEVPASFKNKLNTQEEELASLKNSLTETKPLSFLLNKCRTLCQAKTLLRLLDVITEKTLQVTCCITAARGRGKSAALGLAIAGAVGFDYANIFVTSPAPDNLKTLFEFVVKGLEAMNYEEHTDFELIQSTNKQYNKALIRINIFRGHRQIIQYIDPQDSVKLSQAELVVIDEAAAIPLPILKELISGPYLIFLASTISGYEGTGRSLSLKLMQQLREQAAGLLKNDNNEQVLTAMKGRALHELVLEESIRYKPGDQESFMDYLIIFTLLYHPIETWLNRVLCLNACSAHRLVAGMPPPKNCQLLYVNRDTLFSFHKASETFLHSIMAIYVSAHYKNSPNDLQMLSDAPAHHLFVLVGPINETQAQLPEILAVIQVAMEGVLSSATVCDNMGRGKRAAGDLLPWTVSQQFMDKEFPTLSGARIVRIAVHPDFQSLGYGSRALELLLEYYYGAVPCLKEGTDFNIEANAKHIENPDALVLLEEVIEPRADLPPLLHRLSERRAEKLDYIGVSFGLNLPLLKFWKRAGFVLVYLRQSVCDLTGEHTCVMLKDMNKDEEDLNEGTASWLSLYWTEFRRRILRLFGFEFNKFLPQMALSILQLKNNEIAKQCKREVWAREKIGSFLSNGDLCRLSQYARNMIDHHLITDILPVLALLYFEERFDEKVKLSSVQAAILLGIGLQHKTVDILATELELPANQLLALFNKTIRKLSEYLDQLCMDALRQEIDGQEISERSVDVGSMQPVPISLDDELHEMAVEIRKRQDRDRVRMKEEIGRELKQYAIKGSEDDWMSALQSTNLKTSKKIGTILSVKSSRTESKSVDHELLKETNKFANRKRKRKSKDFK</sequence>
<evidence type="ECO:0000256" key="5">
    <source>
        <dbReference type="ARBA" id="ARBA00022741"/>
    </source>
</evidence>
<dbReference type="FunCoup" id="A0A1I7VYS1">
    <property type="interactions" value="2582"/>
</dbReference>
<feature type="binding site" evidence="11">
    <location>
        <begin position="726"/>
        <end position="732"/>
    </location>
    <ligand>
        <name>acetyl-CoA</name>
        <dbReference type="ChEBI" id="CHEBI:57288"/>
    </ligand>
</feature>
<dbReference type="InterPro" id="IPR027417">
    <property type="entry name" value="P-loop_NTPase"/>
</dbReference>
<evidence type="ECO:0000256" key="9">
    <source>
        <dbReference type="ARBA" id="ARBA00052133"/>
    </source>
</evidence>
<dbReference type="FunFam" id="3.40.50.11040:FF:000002">
    <property type="entry name" value="RNA cytidine acetyltransferase"/>
    <property type="match status" value="1"/>
</dbReference>
<dbReference type="Proteomes" id="UP000095285">
    <property type="component" value="Unassembled WGS sequence"/>
</dbReference>
<dbReference type="GO" id="GO:0005524">
    <property type="term" value="F:ATP binding"/>
    <property type="evidence" value="ECO:0007669"/>
    <property type="project" value="UniProtKB-UniRule"/>
</dbReference>
<gene>
    <name evidence="18" type="primary">LOAG_00945</name>
</gene>
<dbReference type="InterPro" id="IPR007807">
    <property type="entry name" value="TcmA/NAT10_helicase"/>
</dbReference>
<dbReference type="EC" id="2.3.1.-" evidence="11"/>
<dbReference type="WBParaSite" id="EN70_7697">
    <property type="protein sequence ID" value="EN70_7697"/>
    <property type="gene ID" value="EN70_7697"/>
</dbReference>
<evidence type="ECO:0000256" key="10">
    <source>
        <dbReference type="ARBA" id="ARBA00068357"/>
    </source>
</evidence>
<keyword evidence="7 11" id="KW-0539">Nucleus</keyword>
<dbReference type="PANTHER" id="PTHR10925">
    <property type="entry name" value="N-ACETYLTRANSFERASE 10"/>
    <property type="match status" value="1"/>
</dbReference>
<accession>A0A1I7VYS1</accession>
<evidence type="ECO:0000259" key="16">
    <source>
        <dbReference type="Pfam" id="PF13725"/>
    </source>
</evidence>
<keyword evidence="17" id="KW-1185">Reference proteome</keyword>
<feature type="binding site" evidence="11">
    <location>
        <begin position="719"/>
        <end position="721"/>
    </location>
    <ligand>
        <name>acetyl-CoA</name>
        <dbReference type="ChEBI" id="CHEBI:57288"/>
    </ligand>
</feature>
<dbReference type="GO" id="GO:0051391">
    <property type="term" value="P:tRNA acetylation"/>
    <property type="evidence" value="ECO:0007669"/>
    <property type="project" value="UniProtKB-UniRule"/>
</dbReference>
<dbReference type="SUPFAM" id="SSF55729">
    <property type="entry name" value="Acyl-CoA N-acyltransferases (Nat)"/>
    <property type="match status" value="1"/>
</dbReference>
<dbReference type="GO" id="GO:0005730">
    <property type="term" value="C:nucleolus"/>
    <property type="evidence" value="ECO:0007669"/>
    <property type="project" value="UniProtKB-SubCell"/>
</dbReference>
<evidence type="ECO:0000256" key="6">
    <source>
        <dbReference type="ARBA" id="ARBA00022840"/>
    </source>
</evidence>
<dbReference type="InterPro" id="IPR013562">
    <property type="entry name" value="TmcA/NAT10_N"/>
</dbReference>
<reference evidence="18" key="2">
    <citation type="submission" date="2016-11" db="UniProtKB">
        <authorList>
            <consortium name="WormBaseParasite"/>
        </authorList>
    </citation>
    <scope>IDENTIFICATION</scope>
</reference>
<dbReference type="HAMAP" id="MF_03211">
    <property type="entry name" value="RNA_acetyltr_Nat10"/>
    <property type="match status" value="1"/>
</dbReference>
<dbReference type="GO" id="GO:1904812">
    <property type="term" value="P:rRNA acetylation involved in maturation of SSU-rRNA"/>
    <property type="evidence" value="ECO:0007669"/>
    <property type="project" value="InterPro"/>
</dbReference>
<dbReference type="InParanoid" id="A0A1I7VYS1"/>
<evidence type="ECO:0000259" key="14">
    <source>
        <dbReference type="Pfam" id="PF08351"/>
    </source>
</evidence>
<dbReference type="InterPro" id="IPR016181">
    <property type="entry name" value="Acyl_CoA_acyltransferase"/>
</dbReference>
<feature type="binding site" evidence="11">
    <location>
        <position position="817"/>
    </location>
    <ligand>
        <name>acetyl-CoA</name>
        <dbReference type="ChEBI" id="CHEBI:57288"/>
    </ligand>
</feature>
<evidence type="ECO:0000259" key="15">
    <source>
        <dbReference type="Pfam" id="PF13718"/>
    </source>
</evidence>
<protein>
    <recommendedName>
        <fullName evidence="10 11">RNA cytidine acetyltransferase</fullName>
        <ecNumber evidence="11">2.3.1.-</ecNumber>
    </recommendedName>
    <alternativeName>
        <fullName evidence="11">18S rRNA cytosine acetyltransferase</fullName>
    </alternativeName>
</protein>
<feature type="domain" description="TmcA/NAT10 N-terminal" evidence="14">
    <location>
        <begin position="87"/>
        <end position="279"/>
    </location>
</feature>
<name>A0A1I7VYS1_LOALO</name>
<feature type="binding site" evidence="11">
    <location>
        <begin position="364"/>
        <end position="373"/>
    </location>
    <ligand>
        <name>ATP</name>
        <dbReference type="ChEBI" id="CHEBI:30616"/>
    </ligand>
</feature>
<evidence type="ECO:0000256" key="2">
    <source>
        <dbReference type="ARBA" id="ARBA00022552"/>
    </source>
</evidence>
<dbReference type="CDD" id="cd04301">
    <property type="entry name" value="NAT_SF"/>
    <property type="match status" value="1"/>
</dbReference>
<dbReference type="InterPro" id="IPR032672">
    <property type="entry name" value="TmcA/NAT10/Kre33"/>
</dbReference>
<dbReference type="AlphaFoldDB" id="A0A1I7VYS1"/>
<evidence type="ECO:0000256" key="7">
    <source>
        <dbReference type="ARBA" id="ARBA00023242"/>
    </source>
</evidence>
<comment type="catalytic activity">
    <reaction evidence="9 11">
        <text>a cytidine in 18S rRNA + acetyl-CoA + ATP + H2O = an N(4)-acetylcytidine in 18S rRNA + ADP + phosphate + CoA + H(+)</text>
        <dbReference type="Rhea" id="RHEA:51424"/>
        <dbReference type="Rhea" id="RHEA-COMP:13575"/>
        <dbReference type="Rhea" id="RHEA-COMP:13576"/>
        <dbReference type="ChEBI" id="CHEBI:15377"/>
        <dbReference type="ChEBI" id="CHEBI:15378"/>
        <dbReference type="ChEBI" id="CHEBI:30616"/>
        <dbReference type="ChEBI" id="CHEBI:43474"/>
        <dbReference type="ChEBI" id="CHEBI:57287"/>
        <dbReference type="ChEBI" id="CHEBI:57288"/>
        <dbReference type="ChEBI" id="CHEBI:74900"/>
        <dbReference type="ChEBI" id="CHEBI:82748"/>
        <dbReference type="ChEBI" id="CHEBI:456216"/>
    </reaction>
</comment>
<feature type="signal peptide" evidence="12">
    <location>
        <begin position="1"/>
        <end position="25"/>
    </location>
</feature>
<comment type="similarity">
    <text evidence="11">Belongs to the RNA cytidine acetyltransferase family. NAT10 subfamily.</text>
</comment>
<feature type="chain" id="PRO_5009310357" description="RNA cytidine acetyltransferase" evidence="12">
    <location>
        <begin position="26"/>
        <end position="1136"/>
    </location>
</feature>
<evidence type="ECO:0000256" key="12">
    <source>
        <dbReference type="SAM" id="SignalP"/>
    </source>
</evidence>
<dbReference type="GO" id="GO:0030686">
    <property type="term" value="C:90S preribosome"/>
    <property type="evidence" value="ECO:0007669"/>
    <property type="project" value="TreeGrafter"/>
</dbReference>
<evidence type="ECO:0000256" key="11">
    <source>
        <dbReference type="HAMAP-Rule" id="MF_03211"/>
    </source>
</evidence>
<organism evidence="17 18">
    <name type="scientific">Loa loa</name>
    <name type="common">Eye worm</name>
    <name type="synonym">Filaria loa</name>
    <dbReference type="NCBI Taxonomy" id="7209"/>
    <lineage>
        <taxon>Eukaryota</taxon>
        <taxon>Metazoa</taxon>
        <taxon>Ecdysozoa</taxon>
        <taxon>Nematoda</taxon>
        <taxon>Chromadorea</taxon>
        <taxon>Rhabditida</taxon>
        <taxon>Spirurina</taxon>
        <taxon>Spiruromorpha</taxon>
        <taxon>Filarioidea</taxon>
        <taxon>Onchocercidae</taxon>
        <taxon>Loa</taxon>
    </lineage>
</organism>
<dbReference type="Gene3D" id="3.40.630.30">
    <property type="match status" value="1"/>
</dbReference>
<dbReference type="OrthoDB" id="10067491at2759"/>
<feature type="domain" description="N-acetyltransferase" evidence="15">
    <location>
        <begin position="619"/>
        <end position="844"/>
    </location>
</feature>
<evidence type="ECO:0000313" key="17">
    <source>
        <dbReference type="Proteomes" id="UP000095285"/>
    </source>
</evidence>
<keyword evidence="6 11" id="KW-0067">ATP-binding</keyword>
<dbReference type="Gene3D" id="3.40.50.11040">
    <property type="match status" value="1"/>
</dbReference>
<dbReference type="GO" id="GO:1990883">
    <property type="term" value="F:18S rRNA cytidine N-acetyltransferase activity"/>
    <property type="evidence" value="ECO:0007669"/>
    <property type="project" value="TreeGrafter"/>
</dbReference>
<dbReference type="Pfam" id="PF13718">
    <property type="entry name" value="GNAT_acetyltr_2"/>
    <property type="match status" value="1"/>
</dbReference>
<dbReference type="GO" id="GO:0000049">
    <property type="term" value="F:tRNA binding"/>
    <property type="evidence" value="ECO:0007669"/>
    <property type="project" value="TreeGrafter"/>
</dbReference>
<evidence type="ECO:0000259" key="13">
    <source>
        <dbReference type="Pfam" id="PF05127"/>
    </source>
</evidence>
<evidence type="ECO:0000256" key="1">
    <source>
        <dbReference type="ARBA" id="ARBA00004604"/>
    </source>
</evidence>
<feature type="domain" description="Possible tRNA binding" evidence="16">
    <location>
        <begin position="858"/>
        <end position="1084"/>
    </location>
</feature>
<keyword evidence="3 11" id="KW-0808">Transferase</keyword>
<dbReference type="GO" id="GO:0051392">
    <property type="term" value="F:tRNA cytidine N4-acetyltransferase activity"/>
    <property type="evidence" value="ECO:0007669"/>
    <property type="project" value="RHEA"/>
</dbReference>
<proteinExistence type="inferred from homology"/>
<dbReference type="PANTHER" id="PTHR10925:SF5">
    <property type="entry name" value="RNA CYTIDINE ACETYLTRANSFERASE"/>
    <property type="match status" value="1"/>
</dbReference>
<dbReference type="eggNOG" id="KOG2036">
    <property type="taxonomic scope" value="Eukaryota"/>
</dbReference>
<keyword evidence="2 11" id="KW-0698">rRNA processing</keyword>
<dbReference type="Pfam" id="PF08351">
    <property type="entry name" value="TmcA_N"/>
    <property type="match status" value="1"/>
</dbReference>
<keyword evidence="8 11" id="KW-0012">Acyltransferase</keyword>